<proteinExistence type="predicted"/>
<keyword evidence="2" id="KW-1185">Reference proteome</keyword>
<comment type="caution">
    <text evidence="1">The sequence shown here is derived from an EMBL/GenBank/DDBJ whole genome shotgun (WGS) entry which is preliminary data.</text>
</comment>
<gene>
    <name evidence="1" type="ORF">BaRGS_00006611</name>
</gene>
<evidence type="ECO:0000313" key="2">
    <source>
        <dbReference type="Proteomes" id="UP001519460"/>
    </source>
</evidence>
<dbReference type="Proteomes" id="UP001519460">
    <property type="component" value="Unassembled WGS sequence"/>
</dbReference>
<sequence>MVSRAGCKLRYAEKQNSREGWGWVPGVGRYLGRQTGDVCPCRTPSTYPLPTCPALQCQSHYEQCLRNVQQNSCQMHGSQCPPVAPCLQALAS</sequence>
<evidence type="ECO:0000313" key="1">
    <source>
        <dbReference type="EMBL" id="KAK7502247.1"/>
    </source>
</evidence>
<accession>A0ABD0LS29</accession>
<protein>
    <submittedName>
        <fullName evidence="1">Uncharacterized protein</fullName>
    </submittedName>
</protein>
<dbReference type="EMBL" id="JACVVK020000027">
    <property type="protein sequence ID" value="KAK7502247.1"/>
    <property type="molecule type" value="Genomic_DNA"/>
</dbReference>
<organism evidence="1 2">
    <name type="scientific">Batillaria attramentaria</name>
    <dbReference type="NCBI Taxonomy" id="370345"/>
    <lineage>
        <taxon>Eukaryota</taxon>
        <taxon>Metazoa</taxon>
        <taxon>Spiralia</taxon>
        <taxon>Lophotrochozoa</taxon>
        <taxon>Mollusca</taxon>
        <taxon>Gastropoda</taxon>
        <taxon>Caenogastropoda</taxon>
        <taxon>Sorbeoconcha</taxon>
        <taxon>Cerithioidea</taxon>
        <taxon>Batillariidae</taxon>
        <taxon>Batillaria</taxon>
    </lineage>
</organism>
<name>A0ABD0LS29_9CAEN</name>
<reference evidence="1 2" key="1">
    <citation type="journal article" date="2023" name="Sci. Data">
        <title>Genome assembly of the Korean intertidal mud-creeper Batillaria attramentaria.</title>
        <authorList>
            <person name="Patra A.K."/>
            <person name="Ho P.T."/>
            <person name="Jun S."/>
            <person name="Lee S.J."/>
            <person name="Kim Y."/>
            <person name="Won Y.J."/>
        </authorList>
    </citation>
    <scope>NUCLEOTIDE SEQUENCE [LARGE SCALE GENOMIC DNA]</scope>
    <source>
        <strain evidence="1">Wonlab-2016</strain>
    </source>
</reference>
<dbReference type="AlphaFoldDB" id="A0ABD0LS29"/>